<dbReference type="AlphaFoldDB" id="A0A5B7I8C1"/>
<organism evidence="1 2">
    <name type="scientific">Portunus trituberculatus</name>
    <name type="common">Swimming crab</name>
    <name type="synonym">Neptunus trituberculatus</name>
    <dbReference type="NCBI Taxonomy" id="210409"/>
    <lineage>
        <taxon>Eukaryota</taxon>
        <taxon>Metazoa</taxon>
        <taxon>Ecdysozoa</taxon>
        <taxon>Arthropoda</taxon>
        <taxon>Crustacea</taxon>
        <taxon>Multicrustacea</taxon>
        <taxon>Malacostraca</taxon>
        <taxon>Eumalacostraca</taxon>
        <taxon>Eucarida</taxon>
        <taxon>Decapoda</taxon>
        <taxon>Pleocyemata</taxon>
        <taxon>Brachyura</taxon>
        <taxon>Eubrachyura</taxon>
        <taxon>Portunoidea</taxon>
        <taxon>Portunidae</taxon>
        <taxon>Portuninae</taxon>
        <taxon>Portunus</taxon>
    </lineage>
</organism>
<sequence>MQCSLAPPSATGTEVAIRGKTCGCCRQENYSTMWPLSLSSWTARTMYNATTPNTQKTSSGKGRE</sequence>
<dbReference type="EMBL" id="VSRR010052701">
    <property type="protein sequence ID" value="MPC80002.1"/>
    <property type="molecule type" value="Genomic_DNA"/>
</dbReference>
<evidence type="ECO:0000313" key="2">
    <source>
        <dbReference type="Proteomes" id="UP000324222"/>
    </source>
</evidence>
<reference evidence="1 2" key="1">
    <citation type="submission" date="2019-05" db="EMBL/GenBank/DDBJ databases">
        <title>Another draft genome of Portunus trituberculatus and its Hox gene families provides insights of decapod evolution.</title>
        <authorList>
            <person name="Jeong J.-H."/>
            <person name="Song I."/>
            <person name="Kim S."/>
            <person name="Choi T."/>
            <person name="Kim D."/>
            <person name="Ryu S."/>
            <person name="Kim W."/>
        </authorList>
    </citation>
    <scope>NUCLEOTIDE SEQUENCE [LARGE SCALE GENOMIC DNA]</scope>
    <source>
        <tissue evidence="1">Muscle</tissue>
    </source>
</reference>
<comment type="caution">
    <text evidence="1">The sequence shown here is derived from an EMBL/GenBank/DDBJ whole genome shotgun (WGS) entry which is preliminary data.</text>
</comment>
<dbReference type="Proteomes" id="UP000324222">
    <property type="component" value="Unassembled WGS sequence"/>
</dbReference>
<name>A0A5B7I8C1_PORTR</name>
<gene>
    <name evidence="1" type="ORF">E2C01_074564</name>
</gene>
<keyword evidence="2" id="KW-1185">Reference proteome</keyword>
<accession>A0A5B7I8C1</accession>
<evidence type="ECO:0000313" key="1">
    <source>
        <dbReference type="EMBL" id="MPC80002.1"/>
    </source>
</evidence>
<proteinExistence type="predicted"/>
<protein>
    <submittedName>
        <fullName evidence="1">Uncharacterized protein</fullName>
    </submittedName>
</protein>